<dbReference type="AlphaFoldDB" id="A0A4Y3WUB3"/>
<dbReference type="Proteomes" id="UP000320338">
    <property type="component" value="Unassembled WGS sequence"/>
</dbReference>
<reference evidence="3 4" key="1">
    <citation type="submission" date="2019-06" db="EMBL/GenBank/DDBJ databases">
        <title>Whole genome shotgun sequence of Pseudonocardia hydrocarbonoxydans NBRC 14498.</title>
        <authorList>
            <person name="Hosoyama A."/>
            <person name="Uohara A."/>
            <person name="Ohji S."/>
            <person name="Ichikawa N."/>
        </authorList>
    </citation>
    <scope>NUCLEOTIDE SEQUENCE [LARGE SCALE GENOMIC DNA]</scope>
    <source>
        <strain evidence="3 4">NBRC 14498</strain>
    </source>
</reference>
<dbReference type="GO" id="GO:0005886">
    <property type="term" value="C:plasma membrane"/>
    <property type="evidence" value="ECO:0007669"/>
    <property type="project" value="TreeGrafter"/>
</dbReference>
<dbReference type="RefSeq" id="WP_170183906.1">
    <property type="nucleotide sequence ID" value="NZ_BAAARZ010000006.1"/>
</dbReference>
<dbReference type="NCBIfam" id="TIGR00026">
    <property type="entry name" value="hi_GC_TIGR00026"/>
    <property type="match status" value="1"/>
</dbReference>
<proteinExistence type="inferred from homology"/>
<dbReference type="InterPro" id="IPR004378">
    <property type="entry name" value="F420H2_quin_Rdtase"/>
</dbReference>
<protein>
    <recommendedName>
        <fullName evidence="5">Nitroreductase</fullName>
    </recommendedName>
</protein>
<evidence type="ECO:0000256" key="1">
    <source>
        <dbReference type="ARBA" id="ARBA00008710"/>
    </source>
</evidence>
<evidence type="ECO:0000256" key="2">
    <source>
        <dbReference type="ARBA" id="ARBA00049106"/>
    </source>
</evidence>
<dbReference type="Pfam" id="PF04075">
    <property type="entry name" value="F420H2_quin_red"/>
    <property type="match status" value="1"/>
</dbReference>
<dbReference type="GO" id="GO:0070967">
    <property type="term" value="F:coenzyme F420 binding"/>
    <property type="evidence" value="ECO:0007669"/>
    <property type="project" value="TreeGrafter"/>
</dbReference>
<dbReference type="GO" id="GO:0016491">
    <property type="term" value="F:oxidoreductase activity"/>
    <property type="evidence" value="ECO:0007669"/>
    <property type="project" value="InterPro"/>
</dbReference>
<dbReference type="PANTHER" id="PTHR39428:SF1">
    <property type="entry name" value="F420H(2)-DEPENDENT QUINONE REDUCTASE RV1261C"/>
    <property type="match status" value="1"/>
</dbReference>
<organism evidence="3 4">
    <name type="scientific">Pseudonocardia hydrocarbonoxydans</name>
    <dbReference type="NCBI Taxonomy" id="76726"/>
    <lineage>
        <taxon>Bacteria</taxon>
        <taxon>Bacillati</taxon>
        <taxon>Actinomycetota</taxon>
        <taxon>Actinomycetes</taxon>
        <taxon>Pseudonocardiales</taxon>
        <taxon>Pseudonocardiaceae</taxon>
        <taxon>Pseudonocardia</taxon>
    </lineage>
</organism>
<name>A0A4Y3WUB3_9PSEU</name>
<dbReference type="EMBL" id="BJNG01000037">
    <property type="protein sequence ID" value="GEC21881.1"/>
    <property type="molecule type" value="Genomic_DNA"/>
</dbReference>
<accession>A0A4Y3WUB3</accession>
<comment type="similarity">
    <text evidence="1">Belongs to the F420H(2)-dependent quinone reductase family.</text>
</comment>
<comment type="catalytic activity">
    <reaction evidence="2">
        <text>oxidized coenzyme F420-(gamma-L-Glu)(n) + a quinol + H(+) = reduced coenzyme F420-(gamma-L-Glu)(n) + a quinone</text>
        <dbReference type="Rhea" id="RHEA:39663"/>
        <dbReference type="Rhea" id="RHEA-COMP:12939"/>
        <dbReference type="Rhea" id="RHEA-COMP:14378"/>
        <dbReference type="ChEBI" id="CHEBI:15378"/>
        <dbReference type="ChEBI" id="CHEBI:24646"/>
        <dbReference type="ChEBI" id="CHEBI:132124"/>
        <dbReference type="ChEBI" id="CHEBI:133980"/>
        <dbReference type="ChEBI" id="CHEBI:139511"/>
    </reaction>
</comment>
<keyword evidence="4" id="KW-1185">Reference proteome</keyword>
<evidence type="ECO:0008006" key="5">
    <source>
        <dbReference type="Google" id="ProtNLM"/>
    </source>
</evidence>
<evidence type="ECO:0000313" key="4">
    <source>
        <dbReference type="Proteomes" id="UP000320338"/>
    </source>
</evidence>
<comment type="caution">
    <text evidence="3">The sequence shown here is derived from an EMBL/GenBank/DDBJ whole genome shotgun (WGS) entry which is preliminary data.</text>
</comment>
<dbReference type="InterPro" id="IPR012349">
    <property type="entry name" value="Split_barrel_FMN-bd"/>
</dbReference>
<gene>
    <name evidence="3" type="ORF">PHY01_41640</name>
</gene>
<sequence>MDRRLTRIGNRLGVGLYRRTNGRLVGYPAVDVLLLTVPGRRSGRSRATCVRFLRTADGLLLWGTASGSPRDPDWFRNLRAAGTAVVRIGRESVPVRARELLGPERDTAWRLVRQELPQVNRYARRSGRTIPVAVLRSGGDPVVDDQ</sequence>
<evidence type="ECO:0000313" key="3">
    <source>
        <dbReference type="EMBL" id="GEC21881.1"/>
    </source>
</evidence>
<dbReference type="Gene3D" id="2.30.110.10">
    <property type="entry name" value="Electron Transport, Fmn-binding Protein, Chain A"/>
    <property type="match status" value="1"/>
</dbReference>
<dbReference type="PANTHER" id="PTHR39428">
    <property type="entry name" value="F420H(2)-DEPENDENT QUINONE REDUCTASE RV1261C"/>
    <property type="match status" value="1"/>
</dbReference>